<evidence type="ECO:0000313" key="2">
    <source>
        <dbReference type="EMBL" id="UWP85775.1"/>
    </source>
</evidence>
<protein>
    <submittedName>
        <fullName evidence="2">Uncharacterized protein</fullName>
    </submittedName>
</protein>
<dbReference type="Proteomes" id="UP001059617">
    <property type="component" value="Chromosome"/>
</dbReference>
<evidence type="ECO:0000313" key="3">
    <source>
        <dbReference type="Proteomes" id="UP001059617"/>
    </source>
</evidence>
<dbReference type="RefSeq" id="WP_259864027.1">
    <property type="nucleotide sequence ID" value="NZ_BAAAST010000073.1"/>
</dbReference>
<feature type="region of interest" description="Disordered" evidence="1">
    <location>
        <begin position="1"/>
        <end position="23"/>
    </location>
</feature>
<reference evidence="2" key="1">
    <citation type="submission" date="2021-04" db="EMBL/GenBank/DDBJ databases">
        <authorList>
            <person name="Hartkoorn R.C."/>
            <person name="Beaudoing E."/>
            <person name="Hot D."/>
        </authorList>
    </citation>
    <scope>NUCLEOTIDE SEQUENCE</scope>
    <source>
        <strain evidence="2">NRRL B-16292</strain>
    </source>
</reference>
<organism evidence="2 3">
    <name type="scientific">Dactylosporangium fulvum</name>
    <dbReference type="NCBI Taxonomy" id="53359"/>
    <lineage>
        <taxon>Bacteria</taxon>
        <taxon>Bacillati</taxon>
        <taxon>Actinomycetota</taxon>
        <taxon>Actinomycetes</taxon>
        <taxon>Micromonosporales</taxon>
        <taxon>Micromonosporaceae</taxon>
        <taxon>Dactylosporangium</taxon>
    </lineage>
</organism>
<gene>
    <name evidence="2" type="ORF">Dfulv_16645</name>
</gene>
<name>A0ABY5W8T0_9ACTN</name>
<dbReference type="EMBL" id="CP073720">
    <property type="protein sequence ID" value="UWP85775.1"/>
    <property type="molecule type" value="Genomic_DNA"/>
</dbReference>
<accession>A0ABY5W8T0</accession>
<proteinExistence type="predicted"/>
<evidence type="ECO:0000256" key="1">
    <source>
        <dbReference type="SAM" id="MobiDB-lite"/>
    </source>
</evidence>
<keyword evidence="3" id="KW-1185">Reference proteome</keyword>
<sequence>MPEELHPTAKAVQQAEKRHKASIAKEVADREALTAARAARDKAILEDPDANAAAVGRRFDVSSTWVKQLRKRAAEPTTERTRQ</sequence>
<reference evidence="2" key="2">
    <citation type="submission" date="2022-09" db="EMBL/GenBank/DDBJ databases">
        <title>Biosynthetic gene clusters of Dactylosporangioum fulvum.</title>
        <authorList>
            <person name="Caradec T."/>
        </authorList>
    </citation>
    <scope>NUCLEOTIDE SEQUENCE</scope>
    <source>
        <strain evidence="2">NRRL B-16292</strain>
    </source>
</reference>